<keyword evidence="3" id="KW-1185">Reference proteome</keyword>
<keyword evidence="1" id="KW-0732">Signal</keyword>
<evidence type="ECO:0000313" key="2">
    <source>
        <dbReference type="EMBL" id="NYD54662.1"/>
    </source>
</evidence>
<organism evidence="2 3">
    <name type="scientific">Microbacterium pseudoresistens</name>
    <dbReference type="NCBI Taxonomy" id="640634"/>
    <lineage>
        <taxon>Bacteria</taxon>
        <taxon>Bacillati</taxon>
        <taxon>Actinomycetota</taxon>
        <taxon>Actinomycetes</taxon>
        <taxon>Micrococcales</taxon>
        <taxon>Microbacteriaceae</taxon>
        <taxon>Microbacterium</taxon>
    </lineage>
</organism>
<dbReference type="AlphaFoldDB" id="A0A7Y9EVD4"/>
<protein>
    <submittedName>
        <fullName evidence="2">Uncharacterized protein</fullName>
    </submittedName>
</protein>
<dbReference type="Proteomes" id="UP000552045">
    <property type="component" value="Unassembled WGS sequence"/>
</dbReference>
<reference evidence="2 3" key="1">
    <citation type="submission" date="2020-07" db="EMBL/GenBank/DDBJ databases">
        <title>Sequencing the genomes of 1000 actinobacteria strains.</title>
        <authorList>
            <person name="Klenk H.-P."/>
        </authorList>
    </citation>
    <scope>NUCLEOTIDE SEQUENCE [LARGE SCALE GENOMIC DNA]</scope>
    <source>
        <strain evidence="2 3">DSM 22185</strain>
    </source>
</reference>
<sequence length="171" mass="17575">MPHIRRGMRRALAAALGLGLIVGSASLAATPQTDAVFTDDEYAAASFSAGTVPTPTITSCTVSTVLNLGLVFTGVTIVWTSTYPPAQMRLTISGVTVPAQNIVVTGSGPYTYTATLNATLLQSLLGGLLGSENPVRIVATYPQNWESVAATRTLRVGGVLGLLGPNNCTAP</sequence>
<evidence type="ECO:0000256" key="1">
    <source>
        <dbReference type="SAM" id="SignalP"/>
    </source>
</evidence>
<feature type="signal peptide" evidence="1">
    <location>
        <begin position="1"/>
        <end position="28"/>
    </location>
</feature>
<evidence type="ECO:0000313" key="3">
    <source>
        <dbReference type="Proteomes" id="UP000552045"/>
    </source>
</evidence>
<comment type="caution">
    <text evidence="2">The sequence shown here is derived from an EMBL/GenBank/DDBJ whole genome shotgun (WGS) entry which is preliminary data.</text>
</comment>
<proteinExistence type="predicted"/>
<feature type="chain" id="PRO_5031131982" evidence="1">
    <location>
        <begin position="29"/>
        <end position="171"/>
    </location>
</feature>
<dbReference type="RefSeq" id="WP_179433145.1">
    <property type="nucleotide sequence ID" value="NZ_BAABLC010000001.1"/>
</dbReference>
<accession>A0A7Y9EVD4</accession>
<name>A0A7Y9EVD4_9MICO</name>
<dbReference type="EMBL" id="JACCBH010000001">
    <property type="protein sequence ID" value="NYD54662.1"/>
    <property type="molecule type" value="Genomic_DNA"/>
</dbReference>
<gene>
    <name evidence="2" type="ORF">BKA02_001717</name>
</gene>